<dbReference type="Proteomes" id="UP000603434">
    <property type="component" value="Unassembled WGS sequence"/>
</dbReference>
<reference evidence="7 8" key="1">
    <citation type="submission" date="2020-08" db="EMBL/GenBank/DDBJ databases">
        <title>Bridging the membrane lipid divide: bacteria of the FCB group superphylum have the potential to synthesize archaeal ether lipids.</title>
        <authorList>
            <person name="Villanueva L."/>
            <person name="Von Meijenfeldt F.A.B."/>
            <person name="Westbye A.B."/>
            <person name="Yadav S."/>
            <person name="Hopmans E.C."/>
            <person name="Dutilh B.E."/>
            <person name="Sinninghe Damste J.S."/>
        </authorList>
    </citation>
    <scope>NUCLEOTIDE SEQUENCE [LARGE SCALE GENOMIC DNA]</scope>
    <source>
        <strain evidence="7">NIOZ-UU30</strain>
    </source>
</reference>
<gene>
    <name evidence="7" type="ORF">H8E23_15480</name>
</gene>
<keyword evidence="4" id="KW-0029">Amino-acid transport</keyword>
<proteinExistence type="inferred from homology"/>
<evidence type="ECO:0000256" key="4">
    <source>
        <dbReference type="ARBA" id="ARBA00022970"/>
    </source>
</evidence>
<name>A0A8J6NU85_9BACT</name>
<comment type="caution">
    <text evidence="7">The sequence shown here is derived from an EMBL/GenBank/DDBJ whole genome shotgun (WGS) entry which is preliminary data.</text>
</comment>
<protein>
    <submittedName>
        <fullName evidence="7">ABC transporter substrate-binding protein</fullName>
    </submittedName>
</protein>
<dbReference type="PRINTS" id="PR00337">
    <property type="entry name" value="LEUILEVALBP"/>
</dbReference>
<dbReference type="Gene3D" id="3.40.50.2300">
    <property type="match status" value="2"/>
</dbReference>
<dbReference type="GO" id="GO:0006865">
    <property type="term" value="P:amino acid transport"/>
    <property type="evidence" value="ECO:0007669"/>
    <property type="project" value="UniProtKB-KW"/>
</dbReference>
<keyword evidence="2" id="KW-0813">Transport</keyword>
<evidence type="ECO:0000256" key="2">
    <source>
        <dbReference type="ARBA" id="ARBA00022448"/>
    </source>
</evidence>
<dbReference type="SUPFAM" id="SSF53822">
    <property type="entry name" value="Periplasmic binding protein-like I"/>
    <property type="match status" value="1"/>
</dbReference>
<evidence type="ECO:0000259" key="6">
    <source>
        <dbReference type="Pfam" id="PF13458"/>
    </source>
</evidence>
<dbReference type="PANTHER" id="PTHR30483">
    <property type="entry name" value="LEUCINE-SPECIFIC-BINDING PROTEIN"/>
    <property type="match status" value="1"/>
</dbReference>
<dbReference type="InterPro" id="IPR051010">
    <property type="entry name" value="BCAA_transport"/>
</dbReference>
<dbReference type="AlphaFoldDB" id="A0A8J6NU85"/>
<comment type="similarity">
    <text evidence="1">Belongs to the leucine-binding protein family.</text>
</comment>
<evidence type="ECO:0000256" key="5">
    <source>
        <dbReference type="SAM" id="SignalP"/>
    </source>
</evidence>
<dbReference type="CDD" id="cd06333">
    <property type="entry name" value="PBP1_ABC_RPA1789-like"/>
    <property type="match status" value="1"/>
</dbReference>
<sequence length="385" mass="41409">MTFKKIAIFTTACVFSLGLLISPAQAFKIGAVFSVTGGTSFLGDPEKKTAEMLVEQINKAGGINGEKLELVVYDSEGDATKANLAVKKLITQDKVCAVIGPSLSGTSMAVVPLAEQYKTPLISCAASYKIVWDEEQGKAREWVFKTPQTDTMAVEAIYTHLQKKGVSKIAIMSVTSGFGASGRSELLRLAPQFGMSLVADEFYGPKDTDMTAQLTKIKGLAPQAIVNWSVGPTQVVVLRNWRDLGMANILFYQSHGFGSIKNIELAAGAAEGVLCPLGACNIAEQLPANHPQKAVTMQYLKDYQAKFNEPVSSFGGHAWDALYLVVGALKAVGCDKAAIRDHLEKTKGFVGQHGVFNFSMDDHNGLTKEAFNMVVVKDGNWALTD</sequence>
<keyword evidence="3 5" id="KW-0732">Signal</keyword>
<dbReference type="InterPro" id="IPR028081">
    <property type="entry name" value="Leu-bd"/>
</dbReference>
<feature type="signal peptide" evidence="5">
    <location>
        <begin position="1"/>
        <end position="26"/>
    </location>
</feature>
<dbReference type="InterPro" id="IPR028082">
    <property type="entry name" value="Peripla_BP_I"/>
</dbReference>
<evidence type="ECO:0000313" key="8">
    <source>
        <dbReference type="Proteomes" id="UP000603434"/>
    </source>
</evidence>
<feature type="chain" id="PRO_5035290695" evidence="5">
    <location>
        <begin position="27"/>
        <end position="385"/>
    </location>
</feature>
<dbReference type="PANTHER" id="PTHR30483:SF38">
    <property type="entry name" value="BLR7848 PROTEIN"/>
    <property type="match status" value="1"/>
</dbReference>
<feature type="domain" description="Leucine-binding protein" evidence="6">
    <location>
        <begin position="28"/>
        <end position="379"/>
    </location>
</feature>
<evidence type="ECO:0000313" key="7">
    <source>
        <dbReference type="EMBL" id="MBC8362785.1"/>
    </source>
</evidence>
<dbReference type="InterPro" id="IPR000709">
    <property type="entry name" value="Leu_Ile_Val-bd"/>
</dbReference>
<evidence type="ECO:0000256" key="1">
    <source>
        <dbReference type="ARBA" id="ARBA00010062"/>
    </source>
</evidence>
<accession>A0A8J6NU85</accession>
<dbReference type="Pfam" id="PF13458">
    <property type="entry name" value="Peripla_BP_6"/>
    <property type="match status" value="1"/>
</dbReference>
<organism evidence="7 8">
    <name type="scientific">Candidatus Desulfatibia profunda</name>
    <dbReference type="NCBI Taxonomy" id="2841695"/>
    <lineage>
        <taxon>Bacteria</taxon>
        <taxon>Pseudomonadati</taxon>
        <taxon>Thermodesulfobacteriota</taxon>
        <taxon>Desulfobacteria</taxon>
        <taxon>Desulfobacterales</taxon>
        <taxon>Desulfobacterales incertae sedis</taxon>
        <taxon>Candidatus Desulfatibia</taxon>
    </lineage>
</organism>
<evidence type="ECO:0000256" key="3">
    <source>
        <dbReference type="ARBA" id="ARBA00022729"/>
    </source>
</evidence>
<dbReference type="EMBL" id="JACNJH010000219">
    <property type="protein sequence ID" value="MBC8362785.1"/>
    <property type="molecule type" value="Genomic_DNA"/>
</dbReference>